<name>A0ABW8I8T6_9BACI</name>
<dbReference type="Proteomes" id="UP001619911">
    <property type="component" value="Unassembled WGS sequence"/>
</dbReference>
<keyword evidence="2" id="KW-1185">Reference proteome</keyword>
<proteinExistence type="predicted"/>
<evidence type="ECO:0000313" key="2">
    <source>
        <dbReference type="Proteomes" id="UP001619911"/>
    </source>
</evidence>
<dbReference type="EMBL" id="JAUIYO010000004">
    <property type="protein sequence ID" value="MFK2825563.1"/>
    <property type="molecule type" value="Genomic_DNA"/>
</dbReference>
<dbReference type="RefSeq" id="WP_404316268.1">
    <property type="nucleotide sequence ID" value="NZ_JAUIYO010000004.1"/>
</dbReference>
<organism evidence="1 2">
    <name type="scientific">Bacillus lumedeiriae</name>
    <dbReference type="NCBI Taxonomy" id="3058829"/>
    <lineage>
        <taxon>Bacteria</taxon>
        <taxon>Bacillati</taxon>
        <taxon>Bacillota</taxon>
        <taxon>Bacilli</taxon>
        <taxon>Bacillales</taxon>
        <taxon>Bacillaceae</taxon>
        <taxon>Bacillus</taxon>
    </lineage>
</organism>
<evidence type="ECO:0000313" key="1">
    <source>
        <dbReference type="EMBL" id="MFK2825563.1"/>
    </source>
</evidence>
<accession>A0ABW8I8T6</accession>
<gene>
    <name evidence="1" type="ORF">QYG89_07710</name>
</gene>
<protein>
    <submittedName>
        <fullName evidence="1">Uncharacterized protein</fullName>
    </submittedName>
</protein>
<sequence length="92" mass="10806">MECINWFIEGYKRLTGKTVLAVQVGYEAVELAQEEIGYEFIPEEDLGRVPVTPRNMSKDIWKALWRVKSLQGFLFLFLYKKWNSNVIELKCS</sequence>
<reference evidence="1 2" key="1">
    <citation type="submission" date="2023-07" db="EMBL/GenBank/DDBJ databases">
        <title>Bacillus lucianemedeirus sp. nov, a new species isolated from an immunobiological production facility.</title>
        <authorList>
            <person name="Costa L.V."/>
            <person name="Miranda R.V.S.L."/>
            <person name="Brandao M.L.L."/>
            <person name="Reis C.M.F."/>
            <person name="Frazao A.M."/>
            <person name="Cruz F.V."/>
            <person name="Baio P.V.P."/>
            <person name="Veras J.F.C."/>
            <person name="Ramos J.N."/>
            <person name="Vieira V."/>
        </authorList>
    </citation>
    <scope>NUCLEOTIDE SEQUENCE [LARGE SCALE GENOMIC DNA]</scope>
    <source>
        <strain evidence="1 2">B190/17</strain>
    </source>
</reference>
<comment type="caution">
    <text evidence="1">The sequence shown here is derived from an EMBL/GenBank/DDBJ whole genome shotgun (WGS) entry which is preliminary data.</text>
</comment>